<feature type="domain" description="VHS" evidence="12">
    <location>
        <begin position="25"/>
        <end position="84"/>
    </location>
</feature>
<dbReference type="GO" id="GO:0005737">
    <property type="term" value="C:cytoplasm"/>
    <property type="evidence" value="ECO:0007669"/>
    <property type="project" value="TreeGrafter"/>
</dbReference>
<dbReference type="EMBL" id="JAPMSZ010000012">
    <property type="protein sequence ID" value="KAJ5081808.1"/>
    <property type="molecule type" value="Genomic_DNA"/>
</dbReference>
<evidence type="ECO:0000313" key="14">
    <source>
        <dbReference type="EMBL" id="KAJ5081808.1"/>
    </source>
</evidence>
<dbReference type="GO" id="GO:0005524">
    <property type="term" value="F:ATP binding"/>
    <property type="evidence" value="ECO:0007669"/>
    <property type="project" value="UniProtKB-KW"/>
</dbReference>
<comment type="catalytic activity">
    <reaction evidence="9">
        <text>L-seryl-[protein] + ATP = O-phospho-L-seryl-[protein] + ADP + H(+)</text>
        <dbReference type="Rhea" id="RHEA:17989"/>
        <dbReference type="Rhea" id="RHEA-COMP:9863"/>
        <dbReference type="Rhea" id="RHEA-COMP:11604"/>
        <dbReference type="ChEBI" id="CHEBI:15378"/>
        <dbReference type="ChEBI" id="CHEBI:29999"/>
        <dbReference type="ChEBI" id="CHEBI:30616"/>
        <dbReference type="ChEBI" id="CHEBI:83421"/>
        <dbReference type="ChEBI" id="CHEBI:456216"/>
        <dbReference type="EC" id="2.7.11.1"/>
    </reaction>
</comment>
<feature type="region of interest" description="Disordered" evidence="10">
    <location>
        <begin position="298"/>
        <end position="374"/>
    </location>
</feature>
<keyword evidence="3" id="KW-0723">Serine/threonine-protein kinase</keyword>
<feature type="compositionally biased region" description="Pro residues" evidence="10">
    <location>
        <begin position="348"/>
        <end position="359"/>
    </location>
</feature>
<evidence type="ECO:0000256" key="3">
    <source>
        <dbReference type="ARBA" id="ARBA00022527"/>
    </source>
</evidence>
<dbReference type="GO" id="GO:0016192">
    <property type="term" value="P:vesicle-mediated transport"/>
    <property type="evidence" value="ECO:0007669"/>
    <property type="project" value="UniProtKB-ARBA"/>
</dbReference>
<proteinExistence type="predicted"/>
<dbReference type="Pfam" id="PF00069">
    <property type="entry name" value="Pkinase"/>
    <property type="match status" value="1"/>
</dbReference>
<feature type="domain" description="ENTH" evidence="13">
    <location>
        <begin position="10"/>
        <end position="142"/>
    </location>
</feature>
<feature type="region of interest" description="Disordered" evidence="10">
    <location>
        <begin position="710"/>
        <end position="736"/>
    </location>
</feature>
<dbReference type="OrthoDB" id="4347386at2759"/>
<keyword evidence="5" id="KW-0547">Nucleotide-binding</keyword>
<evidence type="ECO:0000256" key="2">
    <source>
        <dbReference type="ARBA" id="ARBA00012513"/>
    </source>
</evidence>
<reference evidence="14" key="2">
    <citation type="journal article" date="2023" name="IMA Fungus">
        <title>Comparative genomic study of the Penicillium genus elucidates a diverse pangenome and 15 lateral gene transfer events.</title>
        <authorList>
            <person name="Petersen C."/>
            <person name="Sorensen T."/>
            <person name="Nielsen M.R."/>
            <person name="Sondergaard T.E."/>
            <person name="Sorensen J.L."/>
            <person name="Fitzpatrick D.A."/>
            <person name="Frisvad J.C."/>
            <person name="Nielsen K.L."/>
        </authorList>
    </citation>
    <scope>NUCLEOTIDE SEQUENCE</scope>
    <source>
        <strain evidence="14">IBT 34128</strain>
    </source>
</reference>
<dbReference type="PROSITE" id="PS00108">
    <property type="entry name" value="PROTEIN_KINASE_ST"/>
    <property type="match status" value="1"/>
</dbReference>
<dbReference type="PROSITE" id="PS50942">
    <property type="entry name" value="ENTH"/>
    <property type="match status" value="1"/>
</dbReference>
<keyword evidence="7" id="KW-0067">ATP-binding</keyword>
<gene>
    <name evidence="14" type="ORF">NUU61_010072</name>
</gene>
<dbReference type="EC" id="2.7.11.1" evidence="2"/>
<reference evidence="14" key="1">
    <citation type="submission" date="2022-11" db="EMBL/GenBank/DDBJ databases">
        <authorList>
            <person name="Petersen C."/>
        </authorList>
    </citation>
    <scope>NUCLEOTIDE SEQUENCE</scope>
    <source>
        <strain evidence="14">IBT 34128</strain>
    </source>
</reference>
<dbReference type="SUPFAM" id="SSF56112">
    <property type="entry name" value="Protein kinase-like (PK-like)"/>
    <property type="match status" value="1"/>
</dbReference>
<keyword evidence="6 14" id="KW-0418">Kinase</keyword>
<comment type="subunit">
    <text evidence="1">Component of the ESCRT-0 complex composed of HSE1 and VPS27.</text>
</comment>
<dbReference type="Pfam" id="PF01417">
    <property type="entry name" value="ENTH"/>
    <property type="match status" value="1"/>
</dbReference>
<feature type="compositionally biased region" description="Polar residues" evidence="10">
    <location>
        <begin position="332"/>
        <end position="345"/>
    </location>
</feature>
<dbReference type="PANTHER" id="PTHR24361:SF433">
    <property type="entry name" value="PROTEIN KINASE DOMAIN-CONTAINING PROTEIN"/>
    <property type="match status" value="1"/>
</dbReference>
<evidence type="ECO:0000256" key="1">
    <source>
        <dbReference type="ARBA" id="ARBA00011446"/>
    </source>
</evidence>
<dbReference type="RefSeq" id="XP_056507095.1">
    <property type="nucleotide sequence ID" value="XM_056660597.1"/>
</dbReference>
<dbReference type="Proteomes" id="UP001141434">
    <property type="component" value="Unassembled WGS sequence"/>
</dbReference>
<evidence type="ECO:0000256" key="4">
    <source>
        <dbReference type="ARBA" id="ARBA00022679"/>
    </source>
</evidence>
<dbReference type="GO" id="GO:0035091">
    <property type="term" value="F:phosphatidylinositol binding"/>
    <property type="evidence" value="ECO:0007669"/>
    <property type="project" value="InterPro"/>
</dbReference>
<dbReference type="InterPro" id="IPR011009">
    <property type="entry name" value="Kinase-like_dom_sf"/>
</dbReference>
<dbReference type="AlphaFoldDB" id="A0A9W9JU60"/>
<evidence type="ECO:0000256" key="5">
    <source>
        <dbReference type="ARBA" id="ARBA00022741"/>
    </source>
</evidence>
<dbReference type="InterPro" id="IPR013809">
    <property type="entry name" value="ENTH"/>
</dbReference>
<dbReference type="SUPFAM" id="SSF48464">
    <property type="entry name" value="ENTH/VHS domain"/>
    <property type="match status" value="1"/>
</dbReference>
<dbReference type="PROSITE" id="PS50179">
    <property type="entry name" value="VHS"/>
    <property type="match status" value="1"/>
</dbReference>
<evidence type="ECO:0000256" key="10">
    <source>
        <dbReference type="SAM" id="MobiDB-lite"/>
    </source>
</evidence>
<dbReference type="InterPro" id="IPR002014">
    <property type="entry name" value="VHS_dom"/>
</dbReference>
<sequence>MSKIMRNIKHMAKGYSSVQITVLDATSSAGEGPTRSQLLEICRLTYGSPSDFYEVLDMIEQRLSESDNWRHTLYALIVLDHCLREGSVLVPTWARKNIWIIKTLREFRYITPDGEDVGEKVRSRAKKMVALVEDEERLLVERQDVKRHLNSRGGATETHHISQSALSYQAPSPVRESSWRGKAPAFQPSAGDPSDRDNAWNRYSARHVFEPEVQYSNSLRNETPIPHSRVRQQRVVAFSGDTTPRIGPETEDQGTPEQKTAGEDVVPDADEVLNPNAEETQYSSRYGDYVPEQQSTFFMADNPSGRSGDGQQNAVASPEDPAPRGGSETEDQSTVTPVSNRVSSQATPPVPERAPPPKPAVNVEPAQIHQKSSQALRIRSAVDLVRDSHLETEAAAGFTRHIVYVSNRNARQRRARREERWERQQELGTGSYGQVWLETCIEGEGTGRLRAVKEITKNDRSLTKVEYERELEALAKFSNKKYVHCFVQFFGWWETPGAICISMEYVPDGDLQRLMTAPFPESVTQEIVSQVLEGLALMHENGFTHRDLKPGNILVLQQTPAWWVKISDFGITKRALEESTGLRTFVGTHGYVAPEVIGLVDLADTEPDSQDPSYTSAVDLWALGEITFRLLTHKSTFPRPRGLARYVAGRESFPHAELDRVGATSEVKDFLEKIMAGSPAQRLSADDALDQPWITNPVTESAAYIPVSSLNTSSQHPVEDGLRQSPTLEEPSKRWSAVFDDPSIATSRMETSSYV</sequence>
<evidence type="ECO:0000256" key="8">
    <source>
        <dbReference type="ARBA" id="ARBA00047899"/>
    </source>
</evidence>
<dbReference type="InterPro" id="IPR053235">
    <property type="entry name" value="Ser_Thr_kinase"/>
</dbReference>
<evidence type="ECO:0000259" key="11">
    <source>
        <dbReference type="PROSITE" id="PS50011"/>
    </source>
</evidence>
<dbReference type="PANTHER" id="PTHR24361">
    <property type="entry name" value="MITOGEN-ACTIVATED KINASE KINASE KINASE"/>
    <property type="match status" value="1"/>
</dbReference>
<feature type="compositionally biased region" description="Polar residues" evidence="10">
    <location>
        <begin position="161"/>
        <end position="170"/>
    </location>
</feature>
<name>A0A9W9JU60_9EURO</name>
<feature type="region of interest" description="Disordered" evidence="10">
    <location>
        <begin position="233"/>
        <end position="270"/>
    </location>
</feature>
<evidence type="ECO:0000259" key="12">
    <source>
        <dbReference type="PROSITE" id="PS50179"/>
    </source>
</evidence>
<dbReference type="Gene3D" id="1.10.510.10">
    <property type="entry name" value="Transferase(Phosphotransferase) domain 1"/>
    <property type="match status" value="1"/>
</dbReference>
<dbReference type="GeneID" id="81399766"/>
<dbReference type="GO" id="GO:0043130">
    <property type="term" value="F:ubiquitin binding"/>
    <property type="evidence" value="ECO:0007669"/>
    <property type="project" value="InterPro"/>
</dbReference>
<accession>A0A9W9JU60</accession>
<dbReference type="Gene3D" id="1.25.40.90">
    <property type="match status" value="1"/>
</dbReference>
<protein>
    <recommendedName>
        <fullName evidence="2">non-specific serine/threonine protein kinase</fullName>
        <ecNumber evidence="2">2.7.11.1</ecNumber>
    </recommendedName>
</protein>
<evidence type="ECO:0000313" key="15">
    <source>
        <dbReference type="Proteomes" id="UP001141434"/>
    </source>
</evidence>
<keyword evidence="15" id="KW-1185">Reference proteome</keyword>
<dbReference type="InterPro" id="IPR008942">
    <property type="entry name" value="ENTH_VHS"/>
</dbReference>
<evidence type="ECO:0000256" key="6">
    <source>
        <dbReference type="ARBA" id="ARBA00022777"/>
    </source>
</evidence>
<evidence type="ECO:0000259" key="13">
    <source>
        <dbReference type="PROSITE" id="PS50942"/>
    </source>
</evidence>
<dbReference type="PROSITE" id="PS50011">
    <property type="entry name" value="PROTEIN_KINASE_DOM"/>
    <property type="match status" value="1"/>
</dbReference>
<evidence type="ECO:0000256" key="7">
    <source>
        <dbReference type="ARBA" id="ARBA00022840"/>
    </source>
</evidence>
<dbReference type="SMART" id="SM00273">
    <property type="entry name" value="ENTH"/>
    <property type="match status" value="1"/>
</dbReference>
<comment type="catalytic activity">
    <reaction evidence="8">
        <text>L-threonyl-[protein] + ATP = O-phospho-L-threonyl-[protein] + ADP + H(+)</text>
        <dbReference type="Rhea" id="RHEA:46608"/>
        <dbReference type="Rhea" id="RHEA-COMP:11060"/>
        <dbReference type="Rhea" id="RHEA-COMP:11605"/>
        <dbReference type="ChEBI" id="CHEBI:15378"/>
        <dbReference type="ChEBI" id="CHEBI:30013"/>
        <dbReference type="ChEBI" id="CHEBI:30616"/>
        <dbReference type="ChEBI" id="CHEBI:61977"/>
        <dbReference type="ChEBI" id="CHEBI:456216"/>
        <dbReference type="EC" id="2.7.11.1"/>
    </reaction>
</comment>
<comment type="caution">
    <text evidence="14">The sequence shown here is derived from an EMBL/GenBank/DDBJ whole genome shotgun (WGS) entry which is preliminary data.</text>
</comment>
<dbReference type="InterPro" id="IPR000719">
    <property type="entry name" value="Prot_kinase_dom"/>
</dbReference>
<feature type="domain" description="Protein kinase" evidence="11">
    <location>
        <begin position="421"/>
        <end position="694"/>
    </location>
</feature>
<feature type="region of interest" description="Disordered" evidence="10">
    <location>
        <begin position="149"/>
        <end position="199"/>
    </location>
</feature>
<evidence type="ECO:0000256" key="9">
    <source>
        <dbReference type="ARBA" id="ARBA00048679"/>
    </source>
</evidence>
<dbReference type="GO" id="GO:0007034">
    <property type="term" value="P:vacuolar transport"/>
    <property type="evidence" value="ECO:0007669"/>
    <property type="project" value="UniProtKB-ARBA"/>
</dbReference>
<dbReference type="InterPro" id="IPR008271">
    <property type="entry name" value="Ser/Thr_kinase_AS"/>
</dbReference>
<keyword evidence="4" id="KW-0808">Transferase</keyword>
<dbReference type="GO" id="GO:0004674">
    <property type="term" value="F:protein serine/threonine kinase activity"/>
    <property type="evidence" value="ECO:0007669"/>
    <property type="project" value="UniProtKB-KW"/>
</dbReference>
<organism evidence="14 15">
    <name type="scientific">Penicillium alfredii</name>
    <dbReference type="NCBI Taxonomy" id="1506179"/>
    <lineage>
        <taxon>Eukaryota</taxon>
        <taxon>Fungi</taxon>
        <taxon>Dikarya</taxon>
        <taxon>Ascomycota</taxon>
        <taxon>Pezizomycotina</taxon>
        <taxon>Eurotiomycetes</taxon>
        <taxon>Eurotiomycetidae</taxon>
        <taxon>Eurotiales</taxon>
        <taxon>Aspergillaceae</taxon>
        <taxon>Penicillium</taxon>
    </lineage>
</organism>
<dbReference type="SMART" id="SM00220">
    <property type="entry name" value="S_TKc"/>
    <property type="match status" value="1"/>
</dbReference>